<dbReference type="GeneID" id="20251332"/>
<feature type="non-terminal residue" evidence="4">
    <location>
        <position position="1"/>
    </location>
</feature>
<dbReference type="InterPro" id="IPR050719">
    <property type="entry name" value="Cortactin-Actin_Reg"/>
</dbReference>
<reference evidence="4 5" key="1">
    <citation type="journal article" date="2013" name="Nature">
        <title>Insights into bilaterian evolution from three spiralian genomes.</title>
        <authorList>
            <person name="Simakov O."/>
            <person name="Marletaz F."/>
            <person name="Cho S.J."/>
            <person name="Edsinger-Gonzales E."/>
            <person name="Havlak P."/>
            <person name="Hellsten U."/>
            <person name="Kuo D.H."/>
            <person name="Larsson T."/>
            <person name="Lv J."/>
            <person name="Arendt D."/>
            <person name="Savage R."/>
            <person name="Osoegawa K."/>
            <person name="de Jong P."/>
            <person name="Grimwood J."/>
            <person name="Chapman J.A."/>
            <person name="Shapiro H."/>
            <person name="Aerts A."/>
            <person name="Otillar R.P."/>
            <person name="Terry A.Y."/>
            <person name="Boore J.L."/>
            <person name="Grigoriev I.V."/>
            <person name="Lindberg D.R."/>
            <person name="Seaver E.C."/>
            <person name="Weisblat D.A."/>
            <person name="Putnam N.H."/>
            <person name="Rokhsar D.S."/>
        </authorList>
    </citation>
    <scope>NUCLEOTIDE SEQUENCE [LARGE SCALE GENOMIC DNA]</scope>
</reference>
<feature type="non-terminal residue" evidence="4">
    <location>
        <position position="261"/>
    </location>
</feature>
<gene>
    <name evidence="4" type="ORF">LOTGIDRAFT_56067</name>
</gene>
<evidence type="ECO:0000256" key="1">
    <source>
        <dbReference type="ARBA" id="ARBA00023054"/>
    </source>
</evidence>
<protein>
    <recommendedName>
        <fullName evidence="3">Cortactin-binding protein-2 N-terminal domain-containing protein</fullName>
    </recommendedName>
</protein>
<dbReference type="OrthoDB" id="6021133at2759"/>
<dbReference type="CTD" id="20251332"/>
<evidence type="ECO:0000259" key="3">
    <source>
        <dbReference type="Pfam" id="PF09727"/>
    </source>
</evidence>
<dbReference type="OMA" id="HEMRLMN"/>
<organism evidence="4 5">
    <name type="scientific">Lottia gigantea</name>
    <name type="common">Giant owl limpet</name>
    <dbReference type="NCBI Taxonomy" id="225164"/>
    <lineage>
        <taxon>Eukaryota</taxon>
        <taxon>Metazoa</taxon>
        <taxon>Spiralia</taxon>
        <taxon>Lophotrochozoa</taxon>
        <taxon>Mollusca</taxon>
        <taxon>Gastropoda</taxon>
        <taxon>Patellogastropoda</taxon>
        <taxon>Lottioidea</taxon>
        <taxon>Lottiidae</taxon>
        <taxon>Lottia</taxon>
    </lineage>
</organism>
<dbReference type="EMBL" id="KB202620">
    <property type="protein sequence ID" value="ESO88866.1"/>
    <property type="molecule type" value="Genomic_DNA"/>
</dbReference>
<dbReference type="PANTHER" id="PTHR23166:SF5">
    <property type="entry name" value="CTTNBP2 N-TERMINAL-LIKE PROTEIN"/>
    <property type="match status" value="1"/>
</dbReference>
<evidence type="ECO:0000256" key="2">
    <source>
        <dbReference type="SAM" id="Coils"/>
    </source>
</evidence>
<keyword evidence="5" id="KW-1185">Reference proteome</keyword>
<sequence>SKSDLLRLLSYFEGELQARDITVAALRAEKSKQLYYQAKYGRFGLGDPFMALQRDSDNTKDNAFDEPAIKAMYDNQLAQLENLIATQRKAQLKMREQLVNSEKRVHKMCAELEDEKRKHAQDTAQGDDVTYMLEKERERLKQEIDFEKGQVKKLEKDLKKTLASLEEERANSAKQKHVAIMLLKERKQILDKIAHDQQKSNELENLMKDDKDHIKSLVQGGSQEASKSMKLEAVMEKQLSEFDIEREQLKNRLAHEEAKNK</sequence>
<feature type="domain" description="Cortactin-binding protein-2 N-terminal" evidence="3">
    <location>
        <begin position="1"/>
        <end position="188"/>
    </location>
</feature>
<dbReference type="Proteomes" id="UP000030746">
    <property type="component" value="Unassembled WGS sequence"/>
</dbReference>
<dbReference type="InterPro" id="IPR019131">
    <property type="entry name" value="Cortactin-binding_p2_N"/>
</dbReference>
<keyword evidence="1 2" id="KW-0175">Coiled coil</keyword>
<evidence type="ECO:0000313" key="5">
    <source>
        <dbReference type="Proteomes" id="UP000030746"/>
    </source>
</evidence>
<dbReference type="PANTHER" id="PTHR23166">
    <property type="entry name" value="FILAMIN/GPBP-INTERACTING PROTEIN"/>
    <property type="match status" value="1"/>
</dbReference>
<dbReference type="STRING" id="225164.V4A6I8"/>
<feature type="coiled-coil region" evidence="2">
    <location>
        <begin position="70"/>
        <end position="175"/>
    </location>
</feature>
<accession>V4A6I8</accession>
<dbReference type="HOGENOM" id="CLU_063316_0_0_1"/>
<dbReference type="RefSeq" id="XP_009060413.1">
    <property type="nucleotide sequence ID" value="XM_009062165.1"/>
</dbReference>
<dbReference type="AlphaFoldDB" id="V4A6I8"/>
<feature type="coiled-coil region" evidence="2">
    <location>
        <begin position="232"/>
        <end position="259"/>
    </location>
</feature>
<proteinExistence type="predicted"/>
<evidence type="ECO:0000313" key="4">
    <source>
        <dbReference type="EMBL" id="ESO88866.1"/>
    </source>
</evidence>
<dbReference type="KEGG" id="lgi:LOTGIDRAFT_56067"/>
<dbReference type="Pfam" id="PF09727">
    <property type="entry name" value="CortBP2"/>
    <property type="match status" value="1"/>
</dbReference>
<name>V4A6I8_LOTGI</name>